<dbReference type="WBParaSite" id="HDID_0000201601-mRNA-1">
    <property type="protein sequence ID" value="HDID_0000201601-mRNA-1"/>
    <property type="gene ID" value="HDID_0000201601"/>
</dbReference>
<evidence type="ECO:0000256" key="1">
    <source>
        <dbReference type="SAM" id="Phobius"/>
    </source>
</evidence>
<evidence type="ECO:0000313" key="3">
    <source>
        <dbReference type="Proteomes" id="UP000274504"/>
    </source>
</evidence>
<accession>A0A0R3SBW9</accession>
<dbReference type="OrthoDB" id="6264340at2759"/>
<feature type="transmembrane region" description="Helical" evidence="1">
    <location>
        <begin position="294"/>
        <end position="314"/>
    </location>
</feature>
<name>A0A0R3SBW9_HYMDI</name>
<reference evidence="4" key="1">
    <citation type="submission" date="2017-02" db="UniProtKB">
        <authorList>
            <consortium name="WormBaseParasite"/>
        </authorList>
    </citation>
    <scope>IDENTIFICATION</scope>
</reference>
<sequence length="373" mass="42434">MVMRGSLESNVDVDDTLFFMKHNNDSINATEITESHGILFFNVTFYFKFYFVKILQICEYEDKKGTAIFDDYKHSICRNSGEKLMWHYLESESILSSDLIVLTFQSRHWDPPNNVEHHGVKFQFTISNEDLDGILHVPAIRGVQIKMEFTEKLGKPESRLGVGMLIFTNSSIQSGQNFLQTDTFNFGVELEPDPSEPKPPNASPAYLFWRSVCFVDSENRWYSGRRVAAFQSSPLHTHKENERINRSLPQVIYGAKRFNIHIHNNDTVAVMEEWTFVMALGHPPPDHSPQAGRLFAPLILPLLVLVVTLSFYFCRQRFCPLPTADPGDVTRPLIDEIVDDDNSYPGFGDPCVTEVCENATEIHASAPDSYGAI</sequence>
<keyword evidence="1" id="KW-0472">Membrane</keyword>
<dbReference type="STRING" id="6216.A0A0R3SBW9"/>
<dbReference type="EMBL" id="UYSG01000440">
    <property type="protein sequence ID" value="VDL19478.1"/>
    <property type="molecule type" value="Genomic_DNA"/>
</dbReference>
<keyword evidence="1" id="KW-1133">Transmembrane helix</keyword>
<evidence type="ECO:0000313" key="4">
    <source>
        <dbReference type="WBParaSite" id="HDID_0000201601-mRNA-1"/>
    </source>
</evidence>
<keyword evidence="1" id="KW-0812">Transmembrane</keyword>
<protein>
    <submittedName>
        <fullName evidence="4">CIA30 domain-containing protein</fullName>
    </submittedName>
</protein>
<gene>
    <name evidence="2" type="ORF">HDID_LOCUS2017</name>
</gene>
<reference evidence="2 3" key="2">
    <citation type="submission" date="2018-11" db="EMBL/GenBank/DDBJ databases">
        <authorList>
            <consortium name="Pathogen Informatics"/>
        </authorList>
    </citation>
    <scope>NUCLEOTIDE SEQUENCE [LARGE SCALE GENOMIC DNA]</scope>
</reference>
<proteinExistence type="predicted"/>
<dbReference type="AlphaFoldDB" id="A0A0R3SBW9"/>
<evidence type="ECO:0000313" key="2">
    <source>
        <dbReference type="EMBL" id="VDL19478.1"/>
    </source>
</evidence>
<organism evidence="4">
    <name type="scientific">Hymenolepis diminuta</name>
    <name type="common">Rat tapeworm</name>
    <dbReference type="NCBI Taxonomy" id="6216"/>
    <lineage>
        <taxon>Eukaryota</taxon>
        <taxon>Metazoa</taxon>
        <taxon>Spiralia</taxon>
        <taxon>Lophotrochozoa</taxon>
        <taxon>Platyhelminthes</taxon>
        <taxon>Cestoda</taxon>
        <taxon>Eucestoda</taxon>
        <taxon>Cyclophyllidea</taxon>
        <taxon>Hymenolepididae</taxon>
        <taxon>Hymenolepis</taxon>
    </lineage>
</organism>
<dbReference type="Proteomes" id="UP000274504">
    <property type="component" value="Unassembled WGS sequence"/>
</dbReference>